<dbReference type="Pfam" id="PF15276">
    <property type="entry name" value="PP1_bind"/>
    <property type="match status" value="1"/>
</dbReference>
<evidence type="ECO:0000313" key="9">
    <source>
        <dbReference type="EMBL" id="TRZ08643.1"/>
    </source>
</evidence>
<feature type="compositionally biased region" description="Basic residues" evidence="7">
    <location>
        <begin position="37"/>
        <end position="46"/>
    </location>
</feature>
<evidence type="ECO:0000259" key="8">
    <source>
        <dbReference type="Pfam" id="PF15276"/>
    </source>
</evidence>
<feature type="compositionally biased region" description="Basic residues" evidence="7">
    <location>
        <begin position="460"/>
        <end position="469"/>
    </location>
</feature>
<feature type="region of interest" description="Disordered" evidence="7">
    <location>
        <begin position="290"/>
        <end position="311"/>
    </location>
</feature>
<feature type="compositionally biased region" description="Low complexity" evidence="7">
    <location>
        <begin position="522"/>
        <end position="558"/>
    </location>
</feature>
<feature type="domain" description="PP1-binding" evidence="8">
    <location>
        <begin position="340"/>
        <end position="383"/>
    </location>
</feature>
<name>A0A8K1LC42_9PASS</name>
<reference evidence="9" key="1">
    <citation type="submission" date="2019-04" db="EMBL/GenBank/DDBJ databases">
        <title>Genome assembly of Zosterops borbonicus 15179.</title>
        <authorList>
            <person name="Leroy T."/>
            <person name="Anselmetti Y."/>
            <person name="Tilak M.-K."/>
            <person name="Nabholz B."/>
        </authorList>
    </citation>
    <scope>NUCLEOTIDE SEQUENCE</scope>
    <source>
        <strain evidence="9">HGM_15179</strain>
        <tissue evidence="9">Muscle</tissue>
    </source>
</reference>
<keyword evidence="4" id="KW-0832">Ubl conjugation</keyword>
<feature type="non-terminal residue" evidence="9">
    <location>
        <position position="1"/>
    </location>
</feature>
<dbReference type="OrthoDB" id="9947694at2759"/>
<keyword evidence="3" id="KW-0597">Phosphoprotein</keyword>
<evidence type="ECO:0000256" key="7">
    <source>
        <dbReference type="SAM" id="MobiDB-lite"/>
    </source>
</evidence>
<comment type="caution">
    <text evidence="9">The sequence shown here is derived from an EMBL/GenBank/DDBJ whole genome shotgun (WGS) entry which is preliminary data.</text>
</comment>
<evidence type="ECO:0000256" key="5">
    <source>
        <dbReference type="ARBA" id="ARBA00023242"/>
    </source>
</evidence>
<evidence type="ECO:0000313" key="10">
    <source>
        <dbReference type="Proteomes" id="UP000796761"/>
    </source>
</evidence>
<dbReference type="InterPro" id="IPR029334">
    <property type="entry name" value="PP1-bd"/>
</dbReference>
<feature type="compositionally biased region" description="Basic and acidic residues" evidence="7">
    <location>
        <begin position="293"/>
        <end position="302"/>
    </location>
</feature>
<organism evidence="9 10">
    <name type="scientific">Zosterops borbonicus</name>
    <dbReference type="NCBI Taxonomy" id="364589"/>
    <lineage>
        <taxon>Eukaryota</taxon>
        <taxon>Metazoa</taxon>
        <taxon>Chordata</taxon>
        <taxon>Craniata</taxon>
        <taxon>Vertebrata</taxon>
        <taxon>Euteleostomi</taxon>
        <taxon>Archelosauria</taxon>
        <taxon>Archosauria</taxon>
        <taxon>Dinosauria</taxon>
        <taxon>Saurischia</taxon>
        <taxon>Theropoda</taxon>
        <taxon>Coelurosauria</taxon>
        <taxon>Aves</taxon>
        <taxon>Neognathae</taxon>
        <taxon>Neoaves</taxon>
        <taxon>Telluraves</taxon>
        <taxon>Australaves</taxon>
        <taxon>Passeriformes</taxon>
        <taxon>Sylvioidea</taxon>
        <taxon>Zosteropidae</taxon>
        <taxon>Zosterops</taxon>
    </lineage>
</organism>
<dbReference type="Proteomes" id="UP000796761">
    <property type="component" value="Unassembled WGS sequence"/>
</dbReference>
<evidence type="ECO:0000256" key="2">
    <source>
        <dbReference type="ARBA" id="ARBA00022499"/>
    </source>
</evidence>
<keyword evidence="2" id="KW-1017">Isopeptide bond</keyword>
<dbReference type="GO" id="GO:0005694">
    <property type="term" value="C:chromosome"/>
    <property type="evidence" value="ECO:0007669"/>
    <property type="project" value="TreeGrafter"/>
</dbReference>
<keyword evidence="5" id="KW-0539">Nucleus</keyword>
<dbReference type="EMBL" id="SWJQ01001281">
    <property type="protein sequence ID" value="TRZ08643.1"/>
    <property type="molecule type" value="Genomic_DNA"/>
</dbReference>
<keyword evidence="10" id="KW-1185">Reference proteome</keyword>
<dbReference type="GO" id="GO:0005634">
    <property type="term" value="C:nucleus"/>
    <property type="evidence" value="ECO:0007669"/>
    <property type="project" value="UniProtKB-SubCell"/>
</dbReference>
<proteinExistence type="predicted"/>
<protein>
    <recommendedName>
        <fullName evidence="8">PP1-binding domain-containing protein</fullName>
    </recommendedName>
</protein>
<gene>
    <name evidence="9" type="ORF">HGM15179_018462</name>
</gene>
<feature type="compositionally biased region" description="Basic and acidic residues" evidence="7">
    <location>
        <begin position="424"/>
        <end position="433"/>
    </location>
</feature>
<keyword evidence="6" id="KW-0131">Cell cycle</keyword>
<dbReference type="PANTHER" id="PTHR21603">
    <property type="entry name" value="ANTIGEN KI-67-LIKE PROTEIN"/>
    <property type="match status" value="1"/>
</dbReference>
<dbReference type="AlphaFoldDB" id="A0A8K1LC42"/>
<evidence type="ECO:0000256" key="4">
    <source>
        <dbReference type="ARBA" id="ARBA00022843"/>
    </source>
</evidence>
<feature type="compositionally biased region" description="Polar residues" evidence="7">
    <location>
        <begin position="101"/>
        <end position="111"/>
    </location>
</feature>
<dbReference type="PANTHER" id="PTHR21603:SF16">
    <property type="entry name" value="CELL DIVISION CYCLE-ASSOCIATED PROTEIN 2"/>
    <property type="match status" value="1"/>
</dbReference>
<evidence type="ECO:0000256" key="1">
    <source>
        <dbReference type="ARBA" id="ARBA00004123"/>
    </source>
</evidence>
<feature type="compositionally biased region" description="Basic and acidic residues" evidence="7">
    <location>
        <begin position="112"/>
        <end position="125"/>
    </location>
</feature>
<evidence type="ECO:0000256" key="3">
    <source>
        <dbReference type="ARBA" id="ARBA00022553"/>
    </source>
</evidence>
<feature type="region of interest" description="Disordered" evidence="7">
    <location>
        <begin position="355"/>
        <end position="558"/>
    </location>
</feature>
<dbReference type="GO" id="GO:0051983">
    <property type="term" value="P:regulation of chromosome segregation"/>
    <property type="evidence" value="ECO:0007669"/>
    <property type="project" value="TreeGrafter"/>
</dbReference>
<sequence length="558" mass="60076">MLRGSKTPLKVKENENSCPEQKAEASFTPSRDQKSCKVTKPKPIRASKKENFSDGNQPRAPKRALKCPKGPQEGLGAPQGCVGGCFGGLSDPPWPLHTEDFSSSPLGNDFSTPERDRGEGKADFGLCEERKTPLGFAAVVTAELGMAQESFGCRATGTSPNSRKFRRRSTIGLRGSPENNTLIRYLAQQRSSRQKEPFTQISPFRPANVRPLKDKIDAFQASFESLREAEGECECSDAAPHLSPRKTVEDLGMFDGNQSPGTPQGAGNTFPSCDLSQSSSLLRSILKKTPGMELRDSPKEHPNSAIDRGGGESAAFSNCVKTFETLQTDTTDNQISKTPKKKKVTFGEVLSPEIFDQNLPANTPLRRGASPGCPQSPRARPDPSEEPLPLLDFAWDECPQNSFSQQGRALAEGTEQSSGDTDTESSKDTEIPRRSKIQRQRNPSSAVPKKTQKTKYPVYGKRRKKKVKRSLYGERETASKKPLLSPIPEIPEVFSSVASPNSPEADTLFTEDAALGDPKARAPPQAGLGLLGEAAGPGDPEGPPGSLESPAGAAGAAQ</sequence>
<evidence type="ECO:0000256" key="6">
    <source>
        <dbReference type="ARBA" id="ARBA00023306"/>
    </source>
</evidence>
<comment type="subcellular location">
    <subcellularLocation>
        <location evidence="1">Nucleus</location>
    </subcellularLocation>
</comment>
<feature type="region of interest" description="Disordered" evidence="7">
    <location>
        <begin position="93"/>
        <end position="125"/>
    </location>
</feature>
<dbReference type="GO" id="GO:0007088">
    <property type="term" value="P:regulation of mitotic nuclear division"/>
    <property type="evidence" value="ECO:0007669"/>
    <property type="project" value="TreeGrafter"/>
</dbReference>
<feature type="region of interest" description="Disordered" evidence="7">
    <location>
        <begin position="1"/>
        <end position="73"/>
    </location>
</feature>
<accession>A0A8K1LC42</accession>